<dbReference type="InterPro" id="IPR003368">
    <property type="entry name" value="POMP_repeat"/>
</dbReference>
<evidence type="ECO:0008006" key="11">
    <source>
        <dbReference type="Google" id="ProtNLM"/>
    </source>
</evidence>
<evidence type="ECO:0000256" key="1">
    <source>
        <dbReference type="ARBA" id="ARBA00004196"/>
    </source>
</evidence>
<comment type="subcellular location">
    <subcellularLocation>
        <location evidence="1">Cell envelope</location>
    </subcellularLocation>
    <subcellularLocation>
        <location evidence="2">Cell outer membrane</location>
    </subcellularLocation>
    <subcellularLocation>
        <location evidence="3">Secreted</location>
    </subcellularLocation>
</comment>
<dbReference type="InterPro" id="IPR006626">
    <property type="entry name" value="PbH1"/>
</dbReference>
<evidence type="ECO:0000256" key="4">
    <source>
        <dbReference type="ARBA" id="ARBA00022525"/>
    </source>
</evidence>
<dbReference type="InterPro" id="IPR011050">
    <property type="entry name" value="Pectin_lyase_fold/virulence"/>
</dbReference>
<evidence type="ECO:0000256" key="2">
    <source>
        <dbReference type="ARBA" id="ARBA00004442"/>
    </source>
</evidence>
<proteinExistence type="predicted"/>
<dbReference type="SMART" id="SM00710">
    <property type="entry name" value="PbH1"/>
    <property type="match status" value="13"/>
</dbReference>
<dbReference type="PANTHER" id="PTHR11319">
    <property type="entry name" value="G PROTEIN-COUPLED RECEPTOR-RELATED"/>
    <property type="match status" value="1"/>
</dbReference>
<name>A0AAE0KQ41_9CHLO</name>
<evidence type="ECO:0000256" key="8">
    <source>
        <dbReference type="SAM" id="MobiDB-lite"/>
    </source>
</evidence>
<comment type="caution">
    <text evidence="9">The sequence shown here is derived from an EMBL/GenBank/DDBJ whole genome shotgun (WGS) entry which is preliminary data.</text>
</comment>
<feature type="compositionally biased region" description="Basic and acidic residues" evidence="8">
    <location>
        <begin position="1050"/>
        <end position="1061"/>
    </location>
</feature>
<sequence>METERKAEASGLAASGGGEHASTYGIDAGAMMCEKSCSMELGGLVAQNMAQQAGGGIYAHAGTALTVSAGATVVRNVGAASGENFNGGGIYVYERAVLRVHSAVVADNTVQGHGGGIFMYNCAVLVVELSEIRGNTARDSGGGIYGSADCNITLGPAALVWRNHADGSGGGLYSIGETNSSTATVLLERSAVSNNTAGGEGGGIGSVNGWVTLLPTSTVALNVASGAGGGVSCSHCELLVDGSLVQNNTGSNGGGLYGEQLATIRVQGASKVHDNYAASSGGGIYAGPATPIDVVGGARVVGNTAGREGGGVYAEVGARLEVREGSEVSRNVGVLGGGVFMERAQLRIAGCTVSMNNASFTGGGMELRDEALLEMSDSVIERNEAADSGGGLDMDLFSAVVLTRCSIHGNRAGIKGGGVAANEANISLQSCVVSNNVAEGHGGGLYATTLTRLLLDSTLVTRNWVGGDGGGLRLYSKVVLVMAGESIVDANHAGRNGGGAALELRCALTMVTGAQIANNTAGSGGGGIYSLAHCTLKIHAAHVLTNYADLGGGNLFISSNGTVNMTGGVLGGGWTRGDGGCLYLSTQSSASFLGGEISGCLAETFGGGCAVADGCTAAFKGTQLRANYASRGGGIHGSKNSSVAVEGSVVAQNRGGVKDYGGLHGSTGAVWDVRDTLFTRNEAAQGAGMALDADVGDAVIVNLTFEEGVVAQGGGIYISPSVRGSSLRMRRLRFRGNEALVGPSVFWEYRENMSASVAPRCEACDYPQGTHLMMTSAVTYVALQGGAPVPADGLRLSSGKELAPPILYKALDFYGQTTRLPIDTHVEVVATSAVVLGETLVKYGRDGAPFESATSPLQVVGTPGKHLLLEFRPDALLWAHVVIPVVLKYCLSGEWYDAGNQRCKECEKGTLKFSNDTNRCASCENDGGLECLGGNLYRVKEGWWLAPNAQYCDDDVDCFMRRLYKCEIEKSLRGAVNLGRCFGKGDALGVGAGNAGAKTDEAERLGAKGGAAQGKGAEAGLRKARGQRRGCARQGAEAGLRAQRGQRLRAGAERRGCEGKGQRRGLRKARGQRRAAQGKGAEAGLRKARGQARRGCAGQGAEAGEGLRRARNRGGAAQGKGAKGGAAQGKGAEAGLRKARGRPASASNVASLPPLLRRFIWTNVRQMRECE</sequence>
<gene>
    <name evidence="9" type="ORF">CYMTET_34548</name>
</gene>
<dbReference type="GO" id="GO:0005576">
    <property type="term" value="C:extracellular region"/>
    <property type="evidence" value="ECO:0007669"/>
    <property type="project" value="UniProtKB-SubCell"/>
</dbReference>
<dbReference type="Proteomes" id="UP001190700">
    <property type="component" value="Unassembled WGS sequence"/>
</dbReference>
<feature type="compositionally biased region" description="Low complexity" evidence="8">
    <location>
        <begin position="1074"/>
        <end position="1083"/>
    </location>
</feature>
<feature type="region of interest" description="Disordered" evidence="8">
    <location>
        <begin position="1006"/>
        <end position="1148"/>
    </location>
</feature>
<dbReference type="PANTHER" id="PTHR11319:SF35">
    <property type="entry name" value="OUTER MEMBRANE PROTEIN PMPC-RELATED"/>
    <property type="match status" value="1"/>
</dbReference>
<feature type="compositionally biased region" description="Gly residues" evidence="8">
    <location>
        <begin position="1116"/>
        <end position="1128"/>
    </location>
</feature>
<feature type="compositionally biased region" description="Basic residues" evidence="8">
    <location>
        <begin position="1022"/>
        <end position="1031"/>
    </location>
</feature>
<reference evidence="9 10" key="1">
    <citation type="journal article" date="2015" name="Genome Biol. Evol.">
        <title>Comparative Genomics of a Bacterivorous Green Alga Reveals Evolutionary Causalities and Consequences of Phago-Mixotrophic Mode of Nutrition.</title>
        <authorList>
            <person name="Burns J.A."/>
            <person name="Paasch A."/>
            <person name="Narechania A."/>
            <person name="Kim E."/>
        </authorList>
    </citation>
    <scope>NUCLEOTIDE SEQUENCE [LARGE SCALE GENOMIC DNA]</scope>
    <source>
        <strain evidence="9 10">PLY_AMNH</strain>
    </source>
</reference>
<keyword evidence="7" id="KW-0998">Cell outer membrane</keyword>
<dbReference type="NCBIfam" id="TIGR01376">
    <property type="entry name" value="POMP_repeat"/>
    <property type="match status" value="1"/>
</dbReference>
<evidence type="ECO:0000256" key="7">
    <source>
        <dbReference type="ARBA" id="ARBA00023237"/>
    </source>
</evidence>
<accession>A0AAE0KQ41</accession>
<protein>
    <recommendedName>
        <fullName evidence="11">Right handed beta helix domain-containing protein</fullName>
    </recommendedName>
</protein>
<keyword evidence="5" id="KW-0732">Signal</keyword>
<feature type="compositionally biased region" description="Low complexity" evidence="8">
    <location>
        <begin position="1032"/>
        <end position="1049"/>
    </location>
</feature>
<evidence type="ECO:0000256" key="5">
    <source>
        <dbReference type="ARBA" id="ARBA00022729"/>
    </source>
</evidence>
<evidence type="ECO:0000256" key="6">
    <source>
        <dbReference type="ARBA" id="ARBA00023136"/>
    </source>
</evidence>
<organism evidence="9 10">
    <name type="scientific">Cymbomonas tetramitiformis</name>
    <dbReference type="NCBI Taxonomy" id="36881"/>
    <lineage>
        <taxon>Eukaryota</taxon>
        <taxon>Viridiplantae</taxon>
        <taxon>Chlorophyta</taxon>
        <taxon>Pyramimonadophyceae</taxon>
        <taxon>Pyramimonadales</taxon>
        <taxon>Pyramimonadaceae</taxon>
        <taxon>Cymbomonas</taxon>
    </lineage>
</organism>
<keyword evidence="6" id="KW-0472">Membrane</keyword>
<keyword evidence="4" id="KW-0964">Secreted</keyword>
<dbReference type="EMBL" id="LGRX02021787">
    <property type="protein sequence ID" value="KAK3256309.1"/>
    <property type="molecule type" value="Genomic_DNA"/>
</dbReference>
<evidence type="ECO:0000313" key="10">
    <source>
        <dbReference type="Proteomes" id="UP001190700"/>
    </source>
</evidence>
<dbReference type="SUPFAM" id="SSF51126">
    <property type="entry name" value="Pectin lyase-like"/>
    <property type="match status" value="3"/>
</dbReference>
<evidence type="ECO:0000256" key="3">
    <source>
        <dbReference type="ARBA" id="ARBA00004613"/>
    </source>
</evidence>
<evidence type="ECO:0000313" key="9">
    <source>
        <dbReference type="EMBL" id="KAK3256309.1"/>
    </source>
</evidence>
<feature type="non-terminal residue" evidence="9">
    <location>
        <position position="1171"/>
    </location>
</feature>
<keyword evidence="10" id="KW-1185">Reference proteome</keyword>
<dbReference type="AlphaFoldDB" id="A0AAE0KQ41"/>
<feature type="compositionally biased region" description="Basic residues" evidence="8">
    <location>
        <begin position="1062"/>
        <end position="1073"/>
    </location>
</feature>